<dbReference type="PANTHER" id="PTHR46579:SF1">
    <property type="entry name" value="F5_8 TYPE C DOMAIN-CONTAINING PROTEIN"/>
    <property type="match status" value="1"/>
</dbReference>
<gene>
    <name evidence="1" type="ORF">DPMN_003734</name>
</gene>
<reference evidence="1" key="2">
    <citation type="submission" date="2020-11" db="EMBL/GenBank/DDBJ databases">
        <authorList>
            <person name="McCartney M.A."/>
            <person name="Auch B."/>
            <person name="Kono T."/>
            <person name="Mallez S."/>
            <person name="Becker A."/>
            <person name="Gohl D.M."/>
            <person name="Silverstein K.A.T."/>
            <person name="Koren S."/>
            <person name="Bechman K.B."/>
            <person name="Herman A."/>
            <person name="Abrahante J.E."/>
            <person name="Garbe J."/>
        </authorList>
    </citation>
    <scope>NUCLEOTIDE SEQUENCE</scope>
    <source>
        <strain evidence="1">Duluth1</strain>
        <tissue evidence="1">Whole animal</tissue>
    </source>
</reference>
<reference evidence="1" key="1">
    <citation type="journal article" date="2019" name="bioRxiv">
        <title>The Genome of the Zebra Mussel, Dreissena polymorpha: A Resource for Invasive Species Research.</title>
        <authorList>
            <person name="McCartney M.A."/>
            <person name="Auch B."/>
            <person name="Kono T."/>
            <person name="Mallez S."/>
            <person name="Zhang Y."/>
            <person name="Obille A."/>
            <person name="Becker A."/>
            <person name="Abrahante J.E."/>
            <person name="Garbe J."/>
            <person name="Badalamenti J.P."/>
            <person name="Herman A."/>
            <person name="Mangelson H."/>
            <person name="Liachko I."/>
            <person name="Sullivan S."/>
            <person name="Sone E.D."/>
            <person name="Koren S."/>
            <person name="Silverstein K.A.T."/>
            <person name="Beckman K.B."/>
            <person name="Gohl D.M."/>
        </authorList>
    </citation>
    <scope>NUCLEOTIDE SEQUENCE</scope>
    <source>
        <strain evidence="1">Duluth1</strain>
        <tissue evidence="1">Whole animal</tissue>
    </source>
</reference>
<keyword evidence="2" id="KW-1185">Reference proteome</keyword>
<protein>
    <submittedName>
        <fullName evidence="1">Uncharacterized protein</fullName>
    </submittedName>
</protein>
<accession>A0A9D4RV82</accession>
<comment type="caution">
    <text evidence="1">The sequence shown here is derived from an EMBL/GenBank/DDBJ whole genome shotgun (WGS) entry which is preliminary data.</text>
</comment>
<name>A0A9D4RV82_DREPO</name>
<dbReference type="AlphaFoldDB" id="A0A9D4RV82"/>
<organism evidence="1 2">
    <name type="scientific">Dreissena polymorpha</name>
    <name type="common">Zebra mussel</name>
    <name type="synonym">Mytilus polymorpha</name>
    <dbReference type="NCBI Taxonomy" id="45954"/>
    <lineage>
        <taxon>Eukaryota</taxon>
        <taxon>Metazoa</taxon>
        <taxon>Spiralia</taxon>
        <taxon>Lophotrochozoa</taxon>
        <taxon>Mollusca</taxon>
        <taxon>Bivalvia</taxon>
        <taxon>Autobranchia</taxon>
        <taxon>Heteroconchia</taxon>
        <taxon>Euheterodonta</taxon>
        <taxon>Imparidentia</taxon>
        <taxon>Neoheterodontei</taxon>
        <taxon>Myida</taxon>
        <taxon>Dreissenoidea</taxon>
        <taxon>Dreissenidae</taxon>
        <taxon>Dreissena</taxon>
    </lineage>
</organism>
<dbReference type="PANTHER" id="PTHR46579">
    <property type="entry name" value="F5/8 TYPE C DOMAIN-CONTAINING PROTEIN-RELATED"/>
    <property type="match status" value="1"/>
</dbReference>
<evidence type="ECO:0000313" key="1">
    <source>
        <dbReference type="EMBL" id="KAH3879827.1"/>
    </source>
</evidence>
<dbReference type="EMBL" id="JAIWYP010000001">
    <property type="protein sequence ID" value="KAH3879827.1"/>
    <property type="molecule type" value="Genomic_DNA"/>
</dbReference>
<evidence type="ECO:0000313" key="2">
    <source>
        <dbReference type="Proteomes" id="UP000828390"/>
    </source>
</evidence>
<dbReference type="Proteomes" id="UP000828390">
    <property type="component" value="Unassembled WGS sequence"/>
</dbReference>
<sequence>MENLCYLVEGVFKLLGENLENEVIDEAELSLTKFQITFENLYGVEHCGLNIHNIGFHIANYARLHGPLWGWSCFSFEDMNGTLLKSAHGNGNVCRQLLQTMLVQKKLHGEAAAIQDDNLRDFALDMLTTGRRTKTKKECENCSLLGKMHPVDVQNLQVEQEVKQYTGKDVCSLQKVHRIKLKGQLISSKNYKRMQKRNCHTVLLDNGCIKSIEFFVYDAVSNKCFALTQDLKVTGLLHNSLTHLIKVEHGRKNEIVPVDAFVEKVICLEGFKDCVCTARLPTFYNHCV</sequence>
<proteinExistence type="predicted"/>